<accession>A0A4Y2BZL4</accession>
<protein>
    <submittedName>
        <fullName evidence="1">Uncharacterized protein</fullName>
    </submittedName>
</protein>
<dbReference type="OrthoDB" id="6437659at2759"/>
<proteinExistence type="predicted"/>
<keyword evidence="2" id="KW-1185">Reference proteome</keyword>
<organism evidence="1 2">
    <name type="scientific">Araneus ventricosus</name>
    <name type="common">Orbweaver spider</name>
    <name type="synonym">Epeira ventricosa</name>
    <dbReference type="NCBI Taxonomy" id="182803"/>
    <lineage>
        <taxon>Eukaryota</taxon>
        <taxon>Metazoa</taxon>
        <taxon>Ecdysozoa</taxon>
        <taxon>Arthropoda</taxon>
        <taxon>Chelicerata</taxon>
        <taxon>Arachnida</taxon>
        <taxon>Araneae</taxon>
        <taxon>Araneomorphae</taxon>
        <taxon>Entelegynae</taxon>
        <taxon>Araneoidea</taxon>
        <taxon>Araneidae</taxon>
        <taxon>Araneus</taxon>
    </lineage>
</organism>
<gene>
    <name evidence="1" type="ORF">AVEN_248635_1</name>
</gene>
<comment type="caution">
    <text evidence="1">The sequence shown here is derived from an EMBL/GenBank/DDBJ whole genome shotgun (WGS) entry which is preliminary data.</text>
</comment>
<dbReference type="EMBL" id="BGPR01000132">
    <property type="protein sequence ID" value="GBL97681.1"/>
    <property type="molecule type" value="Genomic_DNA"/>
</dbReference>
<sequence>MRRQINWQRRQRGPKFEIPALKKLLKTASLQRWQTDWDEGETGRLIHNITPKVSDIPSPWTKEVFQFATGHEPFPCFLKRFNLYRTNRWELGDPLHFATSCPFNISFHMTKPNDHLTKHWWKNCLSNKYSRSKIIQLVNRGGARGGTRGPCLGKILYPVGENFCTGYSTVVDK</sequence>
<dbReference type="Proteomes" id="UP000499080">
    <property type="component" value="Unassembled WGS sequence"/>
</dbReference>
<dbReference type="AlphaFoldDB" id="A0A4Y2BZL4"/>
<evidence type="ECO:0000313" key="1">
    <source>
        <dbReference type="EMBL" id="GBL97681.1"/>
    </source>
</evidence>
<reference evidence="1 2" key="1">
    <citation type="journal article" date="2019" name="Sci. Rep.">
        <title>Orb-weaving spider Araneus ventricosus genome elucidates the spidroin gene catalogue.</title>
        <authorList>
            <person name="Kono N."/>
            <person name="Nakamura H."/>
            <person name="Ohtoshi R."/>
            <person name="Moran D.A.P."/>
            <person name="Shinohara A."/>
            <person name="Yoshida Y."/>
            <person name="Fujiwara M."/>
            <person name="Mori M."/>
            <person name="Tomita M."/>
            <person name="Arakawa K."/>
        </authorList>
    </citation>
    <scope>NUCLEOTIDE SEQUENCE [LARGE SCALE GENOMIC DNA]</scope>
</reference>
<name>A0A4Y2BZL4_ARAVE</name>
<evidence type="ECO:0000313" key="2">
    <source>
        <dbReference type="Proteomes" id="UP000499080"/>
    </source>
</evidence>